<evidence type="ECO:0000256" key="2">
    <source>
        <dbReference type="SAM" id="SignalP"/>
    </source>
</evidence>
<keyword evidence="2" id="KW-0732">Signal</keyword>
<keyword evidence="4" id="KW-1185">Reference proteome</keyword>
<evidence type="ECO:0000313" key="3">
    <source>
        <dbReference type="EMBL" id="PHH78079.1"/>
    </source>
</evidence>
<feature type="chain" id="PRO_5012360963" evidence="2">
    <location>
        <begin position="17"/>
        <end position="746"/>
    </location>
</feature>
<feature type="compositionally biased region" description="Low complexity" evidence="1">
    <location>
        <begin position="259"/>
        <end position="282"/>
    </location>
</feature>
<feature type="signal peptide" evidence="2">
    <location>
        <begin position="1"/>
        <end position="16"/>
    </location>
</feature>
<feature type="region of interest" description="Disordered" evidence="1">
    <location>
        <begin position="631"/>
        <end position="666"/>
    </location>
</feature>
<evidence type="ECO:0000313" key="4">
    <source>
        <dbReference type="Proteomes" id="UP000224854"/>
    </source>
</evidence>
<sequence>MTPLLVLFSLLSIANGISTPAPKPPQPTSAPCFLLQLQVLDQADLDAILGPMRDFARRTESVQAELDIPQDAAEKDDGPIEAVPSGPGPHHVYTVQWETLEHSQVCSSSQLVPDWAARPLIPPTSRTCLPVAHKSAANAIRAWAWTRLTLSNQPEDRLLRIPRIWAIDPRGNSVRVYPARNQRLSDGDALLPRRGAWDREQIQWVAALPYLPFRVPFKRALRTMSAEQLDAYVNSLWWMQMPSSEPIPGSSGQAEAKPSTTIQAAAKASTTARAGRRASTTSKVKQRASTASQAKQRASVAPQARQRASIAPQARQRASKTTQAEKQPCTTTQAEEKAPKPTKSTVSRRRSYTLGYKDAVRKVRQFVLSRNLEEVLTYPQVLQIINNLRRYPPKASNSNSYLQGRASGFDDFYQFFKTRSMRSSTDVVSGSDLSFDSTCRLLEPLPRESYSENINRLRKEISEGRERLNYLELVSEAFHGYCPSPEPPTCEPPLKKARLSADDEAESLQMCDKELLAMIRDYAREIASESNDQEVWRGADIIDKQTQILLQPACPEAATNRAVSDQTVPDRAVTGQAVTVSDQAVPDQAVPGACEQGQAFQQEAFRQGALQQEALQQDAFQQGAFHQETFQALPDHPGPSSQGDPFQAGPSHQGHALRSPSVSPQTEWDPTYWRDLVKEVKQQFGIPEQDFLAGLDSGPEWLRQRQSLGRFLNAEFPGFLEVVDFVYEENIQFSSCIEPKGRPISQ</sequence>
<feature type="compositionally biased region" description="Polar residues" evidence="1">
    <location>
        <begin position="287"/>
        <end position="296"/>
    </location>
</feature>
<accession>A0A2C5XQU3</accession>
<comment type="caution">
    <text evidence="3">The sequence shown here is derived from an EMBL/GenBank/DDBJ whole genome shotgun (WGS) entry which is preliminary data.</text>
</comment>
<feature type="region of interest" description="Disordered" evidence="1">
    <location>
        <begin position="245"/>
        <end position="350"/>
    </location>
</feature>
<name>A0A2C5XQU3_9HYPO</name>
<gene>
    <name evidence="3" type="ORF">CDD82_3208</name>
</gene>
<dbReference type="OrthoDB" id="10560933at2759"/>
<feature type="compositionally biased region" description="Polar residues" evidence="1">
    <location>
        <begin position="319"/>
        <end position="333"/>
    </location>
</feature>
<protein>
    <submittedName>
        <fullName evidence="3">Uncharacterized protein</fullName>
    </submittedName>
</protein>
<dbReference type="Proteomes" id="UP000224854">
    <property type="component" value="Unassembled WGS sequence"/>
</dbReference>
<reference evidence="3 4" key="1">
    <citation type="submission" date="2017-06" db="EMBL/GenBank/DDBJ databases">
        <title>Ant-infecting Ophiocordyceps genomes reveal a high diversity of potential behavioral manipulation genes and a possible major role for enterotoxins.</title>
        <authorList>
            <person name="De Bekker C."/>
            <person name="Evans H.C."/>
            <person name="Brachmann A."/>
            <person name="Hughes D.P."/>
        </authorList>
    </citation>
    <scope>NUCLEOTIDE SEQUENCE [LARGE SCALE GENOMIC DNA]</scope>
    <source>
        <strain evidence="3 4">1348a</strain>
    </source>
</reference>
<proteinExistence type="predicted"/>
<organism evidence="3 4">
    <name type="scientific">Ophiocordyceps australis</name>
    <dbReference type="NCBI Taxonomy" id="1399860"/>
    <lineage>
        <taxon>Eukaryota</taxon>
        <taxon>Fungi</taxon>
        <taxon>Dikarya</taxon>
        <taxon>Ascomycota</taxon>
        <taxon>Pezizomycotina</taxon>
        <taxon>Sordariomycetes</taxon>
        <taxon>Hypocreomycetidae</taxon>
        <taxon>Hypocreales</taxon>
        <taxon>Ophiocordycipitaceae</taxon>
        <taxon>Ophiocordyceps</taxon>
    </lineage>
</organism>
<evidence type="ECO:0000256" key="1">
    <source>
        <dbReference type="SAM" id="MobiDB-lite"/>
    </source>
</evidence>
<dbReference type="EMBL" id="NJEU01000239">
    <property type="protein sequence ID" value="PHH78079.1"/>
    <property type="molecule type" value="Genomic_DNA"/>
</dbReference>
<dbReference type="AlphaFoldDB" id="A0A2C5XQU3"/>